<dbReference type="SUPFAM" id="SSF56784">
    <property type="entry name" value="HAD-like"/>
    <property type="match status" value="1"/>
</dbReference>
<evidence type="ECO:0000256" key="4">
    <source>
        <dbReference type="ARBA" id="ARBA00022605"/>
    </source>
</evidence>
<evidence type="ECO:0000256" key="6">
    <source>
        <dbReference type="ARBA" id="ARBA00022801"/>
    </source>
</evidence>
<evidence type="ECO:0000256" key="8">
    <source>
        <dbReference type="ARBA" id="ARBA00023299"/>
    </source>
</evidence>
<name>A0AAN5AP34_9BACT</name>
<dbReference type="PANTHER" id="PTHR43344:SF2">
    <property type="entry name" value="PHOSPHOSERINE PHOSPHATASE"/>
    <property type="match status" value="1"/>
</dbReference>
<dbReference type="Pfam" id="PF12710">
    <property type="entry name" value="HAD"/>
    <property type="match status" value="1"/>
</dbReference>
<dbReference type="GO" id="GO:0005737">
    <property type="term" value="C:cytoplasm"/>
    <property type="evidence" value="ECO:0007669"/>
    <property type="project" value="TreeGrafter"/>
</dbReference>
<comment type="pathway">
    <text evidence="2">Amino-acid biosynthesis; L-serine biosynthesis; L-serine from 3-phospho-D-glycerate: step 3/3.</text>
</comment>
<evidence type="ECO:0000256" key="3">
    <source>
        <dbReference type="ARBA" id="ARBA00012640"/>
    </source>
</evidence>
<keyword evidence="4" id="KW-0028">Amino-acid biosynthesis</keyword>
<evidence type="ECO:0000256" key="2">
    <source>
        <dbReference type="ARBA" id="ARBA00005135"/>
    </source>
</evidence>
<accession>A0AAN5AP34</accession>
<keyword evidence="5" id="KW-0479">Metal-binding</keyword>
<comment type="caution">
    <text evidence="11">The sequence shown here is derived from an EMBL/GenBank/DDBJ whole genome shotgun (WGS) entry which is preliminary data.</text>
</comment>
<dbReference type="Gene3D" id="3.40.50.1000">
    <property type="entry name" value="HAD superfamily/HAD-like"/>
    <property type="match status" value="1"/>
</dbReference>
<protein>
    <recommendedName>
        <fullName evidence="3">phosphoserine phosphatase</fullName>
        <ecNumber evidence="3">3.1.3.3</ecNumber>
    </recommendedName>
</protein>
<dbReference type="InterPro" id="IPR050582">
    <property type="entry name" value="HAD-like_SerB"/>
</dbReference>
<evidence type="ECO:0000256" key="1">
    <source>
        <dbReference type="ARBA" id="ARBA00001946"/>
    </source>
</evidence>
<proteinExistence type="predicted"/>
<dbReference type="PANTHER" id="PTHR43344">
    <property type="entry name" value="PHOSPHOSERINE PHOSPHATASE"/>
    <property type="match status" value="1"/>
</dbReference>
<gene>
    <name evidence="11" type="ORF">PEDI_39550</name>
</gene>
<dbReference type="GO" id="GO:0000287">
    <property type="term" value="F:magnesium ion binding"/>
    <property type="evidence" value="ECO:0007669"/>
    <property type="project" value="TreeGrafter"/>
</dbReference>
<dbReference type="EMBL" id="BQKE01000002">
    <property type="protein sequence ID" value="GJM63403.1"/>
    <property type="molecule type" value="Genomic_DNA"/>
</dbReference>
<evidence type="ECO:0000256" key="7">
    <source>
        <dbReference type="ARBA" id="ARBA00022842"/>
    </source>
</evidence>
<dbReference type="InterPro" id="IPR023214">
    <property type="entry name" value="HAD_sf"/>
</dbReference>
<dbReference type="CDD" id="cd01427">
    <property type="entry name" value="HAD_like"/>
    <property type="match status" value="1"/>
</dbReference>
<comment type="catalytic activity">
    <reaction evidence="10">
        <text>O-phospho-D-serine + H2O = D-serine + phosphate</text>
        <dbReference type="Rhea" id="RHEA:24873"/>
        <dbReference type="ChEBI" id="CHEBI:15377"/>
        <dbReference type="ChEBI" id="CHEBI:35247"/>
        <dbReference type="ChEBI" id="CHEBI:43474"/>
        <dbReference type="ChEBI" id="CHEBI:58680"/>
        <dbReference type="EC" id="3.1.3.3"/>
    </reaction>
</comment>
<keyword evidence="6" id="KW-0378">Hydrolase</keyword>
<comment type="catalytic activity">
    <reaction evidence="9">
        <text>O-phospho-L-serine + H2O = L-serine + phosphate</text>
        <dbReference type="Rhea" id="RHEA:21208"/>
        <dbReference type="ChEBI" id="CHEBI:15377"/>
        <dbReference type="ChEBI" id="CHEBI:33384"/>
        <dbReference type="ChEBI" id="CHEBI:43474"/>
        <dbReference type="ChEBI" id="CHEBI:57524"/>
        <dbReference type="EC" id="3.1.3.3"/>
    </reaction>
</comment>
<dbReference type="InterPro" id="IPR036412">
    <property type="entry name" value="HAD-like_sf"/>
</dbReference>
<sequence length="339" mass="39548">MRYYIPVFLLLFACQNASVKEQSSEKLVTEASPNETFLKSWESSERKSQLMTFVTNITNTEHSQYIATQDRIAVFDNDGTLWSEKPVYFQLYFTFYRLKQLVAQHPEWKQQSPYKELLAGDYAAALHSGEEALIQLLMDTHAGMDSKTFQQLVRTWLKEEQHPEKKVPFTDLVYQPMLEMIDYLHHHDFRVFIVSGGGLEFMRAWATDVYDIPSERIIGSTVKTTYDYNNGQPHIYREAELEFIDDKAGKPVNIHKIIGKHPVLCFGNSDGDLEMMQWTEAHPIASMMVYIHHTDSVREWAYDRNSAVGKFDKALDEAKRKGWLLVDMKEDWKQVYAFE</sequence>
<evidence type="ECO:0000313" key="12">
    <source>
        <dbReference type="Proteomes" id="UP001310022"/>
    </source>
</evidence>
<evidence type="ECO:0000256" key="5">
    <source>
        <dbReference type="ARBA" id="ARBA00022723"/>
    </source>
</evidence>
<evidence type="ECO:0000256" key="10">
    <source>
        <dbReference type="ARBA" id="ARBA00048523"/>
    </source>
</evidence>
<evidence type="ECO:0000313" key="11">
    <source>
        <dbReference type="EMBL" id="GJM63403.1"/>
    </source>
</evidence>
<keyword evidence="12" id="KW-1185">Reference proteome</keyword>
<evidence type="ECO:0000256" key="9">
    <source>
        <dbReference type="ARBA" id="ARBA00048138"/>
    </source>
</evidence>
<keyword evidence="7" id="KW-0460">Magnesium</keyword>
<comment type="cofactor">
    <cofactor evidence="1">
        <name>Mg(2+)</name>
        <dbReference type="ChEBI" id="CHEBI:18420"/>
    </cofactor>
</comment>
<dbReference type="GO" id="GO:0036424">
    <property type="term" value="F:L-phosphoserine phosphatase activity"/>
    <property type="evidence" value="ECO:0007669"/>
    <property type="project" value="TreeGrafter"/>
</dbReference>
<dbReference type="EC" id="3.1.3.3" evidence="3"/>
<dbReference type="RefSeq" id="WP_338238571.1">
    <property type="nucleotide sequence ID" value="NZ_BQKE01000002.1"/>
</dbReference>
<dbReference type="Proteomes" id="UP001310022">
    <property type="component" value="Unassembled WGS sequence"/>
</dbReference>
<organism evidence="11 12">
    <name type="scientific">Persicobacter diffluens</name>
    <dbReference type="NCBI Taxonomy" id="981"/>
    <lineage>
        <taxon>Bacteria</taxon>
        <taxon>Pseudomonadati</taxon>
        <taxon>Bacteroidota</taxon>
        <taxon>Cytophagia</taxon>
        <taxon>Cytophagales</taxon>
        <taxon>Persicobacteraceae</taxon>
        <taxon>Persicobacter</taxon>
    </lineage>
</organism>
<dbReference type="GO" id="GO:0006564">
    <property type="term" value="P:L-serine biosynthetic process"/>
    <property type="evidence" value="ECO:0007669"/>
    <property type="project" value="UniProtKB-KW"/>
</dbReference>
<reference evidence="11 12" key="1">
    <citation type="submission" date="2021-12" db="EMBL/GenBank/DDBJ databases">
        <title>Genome sequencing of bacteria with rrn-lacking chromosome and rrn-plasmid.</title>
        <authorList>
            <person name="Anda M."/>
            <person name="Iwasaki W."/>
        </authorList>
    </citation>
    <scope>NUCLEOTIDE SEQUENCE [LARGE SCALE GENOMIC DNA]</scope>
    <source>
        <strain evidence="11 12">NBRC 15940</strain>
    </source>
</reference>
<dbReference type="AlphaFoldDB" id="A0AAN5AP34"/>
<keyword evidence="8" id="KW-0718">Serine biosynthesis</keyword>